<dbReference type="EMBL" id="CP017415">
    <property type="protein sequence ID" value="AOU98119.1"/>
    <property type="molecule type" value="Genomic_DNA"/>
</dbReference>
<dbReference type="PANTHER" id="PTHR13096">
    <property type="entry name" value="MINA53 MYC INDUCED NUCLEAR ANTIGEN"/>
    <property type="match status" value="1"/>
</dbReference>
<keyword evidence="2" id="KW-0479">Metal-binding</keyword>
<keyword evidence="8" id="KW-1185">Reference proteome</keyword>
<keyword evidence="4" id="KW-0560">Oxidoreductase</keyword>
<dbReference type="PROSITE" id="PS51184">
    <property type="entry name" value="JMJC"/>
    <property type="match status" value="1"/>
</dbReference>
<dbReference type="RefSeq" id="WP_070078495.1">
    <property type="nucleotide sequence ID" value="NZ_CP017415.1"/>
</dbReference>
<dbReference type="Proteomes" id="UP000095401">
    <property type="component" value="Chromosome"/>
</dbReference>
<dbReference type="Gene3D" id="2.60.120.650">
    <property type="entry name" value="Cupin"/>
    <property type="match status" value="1"/>
</dbReference>
<dbReference type="GO" id="GO:0046872">
    <property type="term" value="F:metal ion binding"/>
    <property type="evidence" value="ECO:0007669"/>
    <property type="project" value="UniProtKB-KW"/>
</dbReference>
<dbReference type="KEGG" id="aprs:BI364_09255"/>
<dbReference type="InterPro" id="IPR046799">
    <property type="entry name" value="ROXA-like_wH"/>
</dbReference>
<proteinExistence type="predicted"/>
<evidence type="ECO:0000256" key="1">
    <source>
        <dbReference type="ARBA" id="ARBA00001954"/>
    </source>
</evidence>
<dbReference type="Gene3D" id="3.40.366.30">
    <property type="entry name" value="50S ribosomal protein L16 arginine hydroxylase, Chain A, Domain 2"/>
    <property type="match status" value="1"/>
</dbReference>
<protein>
    <recommendedName>
        <fullName evidence="6">JmjC domain-containing protein</fullName>
    </recommendedName>
</protein>
<dbReference type="InterPro" id="IPR039994">
    <property type="entry name" value="NO66-like"/>
</dbReference>
<evidence type="ECO:0000256" key="2">
    <source>
        <dbReference type="ARBA" id="ARBA00022723"/>
    </source>
</evidence>
<feature type="domain" description="JmjC" evidence="6">
    <location>
        <begin position="98"/>
        <end position="226"/>
    </location>
</feature>
<name>A0A1D8INS6_9GAMM</name>
<evidence type="ECO:0000313" key="7">
    <source>
        <dbReference type="EMBL" id="AOU98119.1"/>
    </source>
</evidence>
<evidence type="ECO:0000313" key="8">
    <source>
        <dbReference type="Proteomes" id="UP000095401"/>
    </source>
</evidence>
<evidence type="ECO:0000256" key="5">
    <source>
        <dbReference type="ARBA" id="ARBA00023004"/>
    </source>
</evidence>
<dbReference type="Pfam" id="PF20514">
    <property type="entry name" value="WHD_ROXA"/>
    <property type="match status" value="1"/>
</dbReference>
<dbReference type="SMART" id="SM00558">
    <property type="entry name" value="JmjC"/>
    <property type="match status" value="1"/>
</dbReference>
<reference evidence="8" key="1">
    <citation type="submission" date="2016-09" db="EMBL/GenBank/DDBJ databases">
        <title>Acidihalobacter prosperus F5.</title>
        <authorList>
            <person name="Khaleque H.N."/>
            <person name="Ramsay J.P."/>
            <person name="Kaksonen A.H."/>
            <person name="Boxall N.J."/>
            <person name="Watkin E.L.J."/>
        </authorList>
    </citation>
    <scope>NUCLEOTIDE SEQUENCE [LARGE SCALE GENOMIC DNA]</scope>
    <source>
        <strain evidence="8">F5</strain>
    </source>
</reference>
<dbReference type="GO" id="GO:0016706">
    <property type="term" value="F:2-oxoglutarate-dependent dioxygenase activity"/>
    <property type="evidence" value="ECO:0007669"/>
    <property type="project" value="TreeGrafter"/>
</dbReference>
<dbReference type="Pfam" id="PF08007">
    <property type="entry name" value="JmjC_2"/>
    <property type="match status" value="1"/>
</dbReference>
<dbReference type="PANTHER" id="PTHR13096:SF8">
    <property type="entry name" value="RIBOSOMAL OXYGENASE 1"/>
    <property type="match status" value="1"/>
</dbReference>
<evidence type="ECO:0000259" key="6">
    <source>
        <dbReference type="PROSITE" id="PS51184"/>
    </source>
</evidence>
<dbReference type="InterPro" id="IPR003347">
    <property type="entry name" value="JmjC_dom"/>
</dbReference>
<dbReference type="AlphaFoldDB" id="A0A1D8INS6"/>
<evidence type="ECO:0000256" key="4">
    <source>
        <dbReference type="ARBA" id="ARBA00023002"/>
    </source>
</evidence>
<organism evidence="7 8">
    <name type="scientific">Acidihalobacter yilgarnensis</name>
    <dbReference type="NCBI Taxonomy" id="2819280"/>
    <lineage>
        <taxon>Bacteria</taxon>
        <taxon>Pseudomonadati</taxon>
        <taxon>Pseudomonadota</taxon>
        <taxon>Gammaproteobacteria</taxon>
        <taxon>Chromatiales</taxon>
        <taxon>Ectothiorhodospiraceae</taxon>
        <taxon>Acidihalobacter</taxon>
    </lineage>
</organism>
<keyword evidence="5" id="KW-0408">Iron</keyword>
<evidence type="ECO:0000256" key="3">
    <source>
        <dbReference type="ARBA" id="ARBA00022964"/>
    </source>
</evidence>
<gene>
    <name evidence="7" type="ORF">BI364_09255</name>
</gene>
<dbReference type="SUPFAM" id="SSF51197">
    <property type="entry name" value="Clavaminate synthase-like"/>
    <property type="match status" value="1"/>
</dbReference>
<keyword evidence="3" id="KW-0223">Dioxygenase</keyword>
<accession>A0A1D8INS6</accession>
<sequence length="389" mass="44002">MSGTSLLGGLTQHEFLRDYWQRRPLLVRQAFADIRAPISADELAGLALESDVPSRLVMQHDVARWSLRYGPFEEADFASLPETHWTLLVTDLEKFVPALYTLIEPFRFLPDWRIDDLMISYAAPHGSVGPHTDAYDVFLLQLEGTRRWQIDTRPVDPENRLPDVDLRILAHFEPESEWVLEPGDMLYLPPGIAHYGVALDACMTASIGFRAPGQKELVSAWLDDVAARVDPECRYGDAGRPVARNPGEIDPASRQAIVSMMREALERSDDALERWFGRYITEPRADLVSLYPEPEGWTNEGLAQHLASGRDLKRNTAARLAYFTQQETLFLYADGEEYPLDMNFQALVAVLCQRIDFPATLCRQLLDNHPDACGLIVRLLDRGILEPAE</sequence>
<comment type="cofactor">
    <cofactor evidence="1">
        <name>Fe(2+)</name>
        <dbReference type="ChEBI" id="CHEBI:29033"/>
    </cofactor>
</comment>